<dbReference type="NCBIfam" id="NF000661">
    <property type="entry name" value="PRK00031.1-3"/>
    <property type="match status" value="1"/>
</dbReference>
<comment type="function">
    <text evidence="10">Participates in the translocation of lipoproteins from the inner membrane to the outer membrane. Only forms a complex with a lipoprotein if the residue after the N-terminal Cys is not an aspartate (The Asp acts as a targeting signal to indicate that the lipoprotein should stay in the inner membrane).</text>
</comment>
<dbReference type="Proteomes" id="UP001157167">
    <property type="component" value="Unassembled WGS sequence"/>
</dbReference>
<dbReference type="NCBIfam" id="TIGR00547">
    <property type="entry name" value="lolA"/>
    <property type="match status" value="1"/>
</dbReference>
<dbReference type="Pfam" id="PF03548">
    <property type="entry name" value="LolA"/>
    <property type="match status" value="1"/>
</dbReference>
<evidence type="ECO:0000313" key="12">
    <source>
        <dbReference type="Proteomes" id="UP001157167"/>
    </source>
</evidence>
<dbReference type="InterPro" id="IPR029046">
    <property type="entry name" value="LolA/LolB/LppX"/>
</dbReference>
<reference evidence="12" key="1">
    <citation type="journal article" date="2019" name="Int. J. Syst. Evol. Microbiol.">
        <title>The Global Catalogue of Microorganisms (GCM) 10K type strain sequencing project: providing services to taxonomists for standard genome sequencing and annotation.</title>
        <authorList>
            <consortium name="The Broad Institute Genomics Platform"/>
            <consortium name="The Broad Institute Genome Sequencing Center for Infectious Disease"/>
            <person name="Wu L."/>
            <person name="Ma J."/>
        </authorList>
    </citation>
    <scope>NUCLEOTIDE SEQUENCE [LARGE SCALE GENOMIC DNA]</scope>
    <source>
        <strain evidence="12">NBRC 102407</strain>
    </source>
</reference>
<accession>A0ABQ6FHU6</accession>
<keyword evidence="6 10" id="KW-0732">Signal</keyword>
<evidence type="ECO:0000256" key="4">
    <source>
        <dbReference type="ARBA" id="ARBA00014035"/>
    </source>
</evidence>
<evidence type="ECO:0000256" key="1">
    <source>
        <dbReference type="ARBA" id="ARBA00004418"/>
    </source>
</evidence>
<keyword evidence="9 10" id="KW-0143">Chaperone</keyword>
<comment type="similarity">
    <text evidence="2 10">Belongs to the LolA family.</text>
</comment>
<protein>
    <recommendedName>
        <fullName evidence="4 10">Outer-membrane lipoprotein carrier protein</fullName>
    </recommendedName>
</protein>
<keyword evidence="12" id="KW-1185">Reference proteome</keyword>
<keyword evidence="5 10" id="KW-0813">Transport</keyword>
<dbReference type="CDD" id="cd16325">
    <property type="entry name" value="LolA"/>
    <property type="match status" value="1"/>
</dbReference>
<evidence type="ECO:0000313" key="11">
    <source>
        <dbReference type="EMBL" id="GLT23960.1"/>
    </source>
</evidence>
<comment type="caution">
    <text evidence="11">The sequence shown here is derived from an EMBL/GenBank/DDBJ whole genome shotgun (WGS) entry which is preliminary data.</text>
</comment>
<dbReference type="HAMAP" id="MF_00240">
    <property type="entry name" value="LolA"/>
    <property type="match status" value="1"/>
</dbReference>
<evidence type="ECO:0000256" key="9">
    <source>
        <dbReference type="ARBA" id="ARBA00023186"/>
    </source>
</evidence>
<keyword evidence="11" id="KW-0449">Lipoprotein</keyword>
<keyword evidence="7 10" id="KW-0574">Periplasm</keyword>
<evidence type="ECO:0000256" key="10">
    <source>
        <dbReference type="HAMAP-Rule" id="MF_00240"/>
    </source>
</evidence>
<evidence type="ECO:0000256" key="2">
    <source>
        <dbReference type="ARBA" id="ARBA00007615"/>
    </source>
</evidence>
<sequence length="210" mass="22592" precursor="true">MIRTSIATVVRGLALAGLLVAGQAHADALAQLKQFMDGTRTARGSFSQQVLSKSGRKPQQASGTFAFSRPGKFRWVYEKPYAQLLVGDGSKLWAFDQELNQVTTKKLGQALGNTPAAILAGDNSLDKNFVLKDAGDADGLEWVEATPKSDDSSFERIRMGFAGGQLKAMVLHDNFGQTTSLQFGQIERNPSLDAGLFRFVPPKGADVVGE</sequence>
<keyword evidence="8 10" id="KW-0653">Protein transport</keyword>
<dbReference type="RefSeq" id="WP_306664094.1">
    <property type="nucleotide sequence ID" value="NZ_BSPX01000066.1"/>
</dbReference>
<dbReference type="PANTHER" id="PTHR35869:SF1">
    <property type="entry name" value="OUTER-MEMBRANE LIPOPROTEIN CARRIER PROTEIN"/>
    <property type="match status" value="1"/>
</dbReference>
<evidence type="ECO:0000256" key="5">
    <source>
        <dbReference type="ARBA" id="ARBA00022448"/>
    </source>
</evidence>
<dbReference type="SUPFAM" id="SSF89392">
    <property type="entry name" value="Prokaryotic lipoproteins and lipoprotein localization factors"/>
    <property type="match status" value="1"/>
</dbReference>
<proteinExistence type="inferred from homology"/>
<comment type="subcellular location">
    <subcellularLocation>
        <location evidence="1 10">Periplasm</location>
    </subcellularLocation>
</comment>
<evidence type="ECO:0000256" key="7">
    <source>
        <dbReference type="ARBA" id="ARBA00022764"/>
    </source>
</evidence>
<evidence type="ECO:0000256" key="8">
    <source>
        <dbReference type="ARBA" id="ARBA00022927"/>
    </source>
</evidence>
<dbReference type="Gene3D" id="2.50.20.10">
    <property type="entry name" value="Lipoprotein localisation LolA/LolB/LppX"/>
    <property type="match status" value="1"/>
</dbReference>
<dbReference type="EMBL" id="BSPX01000066">
    <property type="protein sequence ID" value="GLT23960.1"/>
    <property type="molecule type" value="Genomic_DNA"/>
</dbReference>
<name>A0ABQ6FHU6_9RHOO</name>
<dbReference type="PANTHER" id="PTHR35869">
    <property type="entry name" value="OUTER-MEMBRANE LIPOPROTEIN CARRIER PROTEIN"/>
    <property type="match status" value="1"/>
</dbReference>
<gene>
    <name evidence="10 11" type="primary">lolA</name>
    <name evidence="11" type="ORF">GCM10007933_34310</name>
</gene>
<dbReference type="InterPro" id="IPR018323">
    <property type="entry name" value="OM_lipoprot_carrier_LolA_Pbac"/>
</dbReference>
<evidence type="ECO:0000256" key="3">
    <source>
        <dbReference type="ARBA" id="ARBA00011245"/>
    </source>
</evidence>
<feature type="signal peptide" evidence="10">
    <location>
        <begin position="1"/>
        <end position="26"/>
    </location>
</feature>
<feature type="chain" id="PRO_5044921126" description="Outer-membrane lipoprotein carrier protein" evidence="10">
    <location>
        <begin position="27"/>
        <end position="210"/>
    </location>
</feature>
<evidence type="ECO:0000256" key="6">
    <source>
        <dbReference type="ARBA" id="ARBA00022729"/>
    </source>
</evidence>
<organism evidence="11 12">
    <name type="scientific">Zoogloea oryzae</name>
    <dbReference type="NCBI Taxonomy" id="310767"/>
    <lineage>
        <taxon>Bacteria</taxon>
        <taxon>Pseudomonadati</taxon>
        <taxon>Pseudomonadota</taxon>
        <taxon>Betaproteobacteria</taxon>
        <taxon>Rhodocyclales</taxon>
        <taxon>Zoogloeaceae</taxon>
        <taxon>Zoogloea</taxon>
    </lineage>
</organism>
<comment type="subunit">
    <text evidence="3 10">Monomer.</text>
</comment>
<dbReference type="InterPro" id="IPR004564">
    <property type="entry name" value="OM_lipoprot_carrier_LolA-like"/>
</dbReference>